<sequence>MAVKVAINGFGRIGRLAFRQM</sequence>
<protein>
    <recommendedName>
        <fullName evidence="3">Glyceraldehyde 3-phosphate dehydrogenase NAD(P) binding domain-containing protein</fullName>
    </recommendedName>
</protein>
<name>A0A9D1VYV5_9FIRM</name>
<organism evidence="1 2">
    <name type="scientific">Candidatus Mediterraneibacter caccavium</name>
    <dbReference type="NCBI Taxonomy" id="2838661"/>
    <lineage>
        <taxon>Bacteria</taxon>
        <taxon>Bacillati</taxon>
        <taxon>Bacillota</taxon>
        <taxon>Clostridia</taxon>
        <taxon>Lachnospirales</taxon>
        <taxon>Lachnospiraceae</taxon>
        <taxon>Mediterraneibacter</taxon>
    </lineage>
</organism>
<comment type="caution">
    <text evidence="1">The sequence shown here is derived from an EMBL/GenBank/DDBJ whole genome shotgun (WGS) entry which is preliminary data.</text>
</comment>
<gene>
    <name evidence="1" type="ORF">H9981_08825</name>
</gene>
<evidence type="ECO:0000313" key="2">
    <source>
        <dbReference type="Proteomes" id="UP000824243"/>
    </source>
</evidence>
<dbReference type="EMBL" id="DXFA01000149">
    <property type="protein sequence ID" value="HIX49093.1"/>
    <property type="molecule type" value="Genomic_DNA"/>
</dbReference>
<proteinExistence type="predicted"/>
<dbReference type="InterPro" id="IPR036291">
    <property type="entry name" value="NAD(P)-bd_dom_sf"/>
</dbReference>
<accession>A0A9D1VYV5</accession>
<reference evidence="1" key="1">
    <citation type="journal article" date="2021" name="PeerJ">
        <title>Extensive microbial diversity within the chicken gut microbiome revealed by metagenomics and culture.</title>
        <authorList>
            <person name="Gilroy R."/>
            <person name="Ravi A."/>
            <person name="Getino M."/>
            <person name="Pursley I."/>
            <person name="Horton D.L."/>
            <person name="Alikhan N.F."/>
            <person name="Baker D."/>
            <person name="Gharbi K."/>
            <person name="Hall N."/>
            <person name="Watson M."/>
            <person name="Adriaenssens E.M."/>
            <person name="Foster-Nyarko E."/>
            <person name="Jarju S."/>
            <person name="Secka A."/>
            <person name="Antonio M."/>
            <person name="Oren A."/>
            <person name="Chaudhuri R.R."/>
            <person name="La Ragione R."/>
            <person name="Hildebrand F."/>
            <person name="Pallen M.J."/>
        </authorList>
    </citation>
    <scope>NUCLEOTIDE SEQUENCE</scope>
    <source>
        <strain evidence="1">ChiSjej5B23-15282</strain>
    </source>
</reference>
<dbReference type="Gene3D" id="3.40.50.720">
    <property type="entry name" value="NAD(P)-binding Rossmann-like Domain"/>
    <property type="match status" value="1"/>
</dbReference>
<dbReference type="Proteomes" id="UP000824243">
    <property type="component" value="Unassembled WGS sequence"/>
</dbReference>
<evidence type="ECO:0008006" key="3">
    <source>
        <dbReference type="Google" id="ProtNLM"/>
    </source>
</evidence>
<feature type="non-terminal residue" evidence="1">
    <location>
        <position position="21"/>
    </location>
</feature>
<evidence type="ECO:0000313" key="1">
    <source>
        <dbReference type="EMBL" id="HIX49093.1"/>
    </source>
</evidence>
<reference evidence="1" key="2">
    <citation type="submission" date="2021-04" db="EMBL/GenBank/DDBJ databases">
        <authorList>
            <person name="Gilroy R."/>
        </authorList>
    </citation>
    <scope>NUCLEOTIDE SEQUENCE</scope>
    <source>
        <strain evidence="1">ChiSjej5B23-15282</strain>
    </source>
</reference>
<dbReference type="AlphaFoldDB" id="A0A9D1VYV5"/>
<dbReference type="SUPFAM" id="SSF51735">
    <property type="entry name" value="NAD(P)-binding Rossmann-fold domains"/>
    <property type="match status" value="1"/>
</dbReference>